<keyword evidence="5 6" id="KW-0131">Cell cycle</keyword>
<dbReference type="InterPro" id="IPR040038">
    <property type="entry name" value="TIPIN/Csm3/Swi3"/>
</dbReference>
<evidence type="ECO:0000313" key="10">
    <source>
        <dbReference type="WBParaSite" id="SMUV_0000697101-mRNA-1"/>
    </source>
</evidence>
<dbReference type="GO" id="GO:0043111">
    <property type="term" value="P:replication fork arrest"/>
    <property type="evidence" value="ECO:0007669"/>
    <property type="project" value="TreeGrafter"/>
</dbReference>
<evidence type="ECO:0000313" key="9">
    <source>
        <dbReference type="Proteomes" id="UP000046393"/>
    </source>
</evidence>
<feature type="domain" description="Chromosome segregation in meiosis protein 3" evidence="8">
    <location>
        <begin position="148"/>
        <end position="223"/>
    </location>
</feature>
<evidence type="ECO:0000256" key="2">
    <source>
        <dbReference type="ARBA" id="ARBA00006075"/>
    </source>
</evidence>
<dbReference type="PANTHER" id="PTHR13220:SF11">
    <property type="entry name" value="TIMELESS-INTERACTING PROTEIN"/>
    <property type="match status" value="1"/>
</dbReference>
<dbReference type="PANTHER" id="PTHR13220">
    <property type="entry name" value="TIMELESS INTERACTING-RELATED"/>
    <property type="match status" value="1"/>
</dbReference>
<evidence type="ECO:0000256" key="7">
    <source>
        <dbReference type="SAM" id="MobiDB-lite"/>
    </source>
</evidence>
<dbReference type="GO" id="GO:0006974">
    <property type="term" value="P:DNA damage response"/>
    <property type="evidence" value="ECO:0007669"/>
    <property type="project" value="UniProtKB-KW"/>
</dbReference>
<organism evidence="9 10">
    <name type="scientific">Syphacia muris</name>
    <dbReference type="NCBI Taxonomy" id="451379"/>
    <lineage>
        <taxon>Eukaryota</taxon>
        <taxon>Metazoa</taxon>
        <taxon>Ecdysozoa</taxon>
        <taxon>Nematoda</taxon>
        <taxon>Chromadorea</taxon>
        <taxon>Rhabditida</taxon>
        <taxon>Spirurina</taxon>
        <taxon>Oxyuridomorpha</taxon>
        <taxon>Oxyuroidea</taxon>
        <taxon>Oxyuridae</taxon>
        <taxon>Syphacia</taxon>
    </lineage>
</organism>
<evidence type="ECO:0000256" key="3">
    <source>
        <dbReference type="ARBA" id="ARBA00022763"/>
    </source>
</evidence>
<evidence type="ECO:0000256" key="4">
    <source>
        <dbReference type="ARBA" id="ARBA00023242"/>
    </source>
</evidence>
<feature type="region of interest" description="Disordered" evidence="7">
    <location>
        <begin position="245"/>
        <end position="266"/>
    </location>
</feature>
<dbReference type="AlphaFoldDB" id="A0A0N5AQK3"/>
<dbReference type="Pfam" id="PF07962">
    <property type="entry name" value="Swi3"/>
    <property type="match status" value="1"/>
</dbReference>
<protein>
    <recommendedName>
        <fullName evidence="6">TIMELESS-interacting protein</fullName>
    </recommendedName>
</protein>
<dbReference type="Proteomes" id="UP000046393">
    <property type="component" value="Unplaced"/>
</dbReference>
<dbReference type="InterPro" id="IPR012923">
    <property type="entry name" value="Csm3"/>
</dbReference>
<keyword evidence="9" id="KW-1185">Reference proteome</keyword>
<keyword evidence="3 6" id="KW-0227">DNA damage</keyword>
<dbReference type="GO" id="GO:0000076">
    <property type="term" value="P:DNA replication checkpoint signaling"/>
    <property type="evidence" value="ECO:0007669"/>
    <property type="project" value="UniProtKB-UniRule"/>
</dbReference>
<dbReference type="STRING" id="451379.A0A0N5AQK3"/>
<name>A0A0N5AQK3_9BILA</name>
<evidence type="ECO:0000256" key="6">
    <source>
        <dbReference type="RuleBase" id="RU366049"/>
    </source>
</evidence>
<comment type="subcellular location">
    <subcellularLocation>
        <location evidence="1 6">Nucleus</location>
    </subcellularLocation>
</comment>
<comment type="function">
    <text evidence="6">Plays an important role in the control of DNA replication and the maintenance of replication fork stability.</text>
</comment>
<comment type="similarity">
    <text evidence="2 6">Belongs to the CSM3 family.</text>
</comment>
<evidence type="ECO:0000256" key="5">
    <source>
        <dbReference type="ARBA" id="ARBA00023306"/>
    </source>
</evidence>
<dbReference type="GO" id="GO:0003677">
    <property type="term" value="F:DNA binding"/>
    <property type="evidence" value="ECO:0007669"/>
    <property type="project" value="TreeGrafter"/>
</dbReference>
<evidence type="ECO:0000256" key="1">
    <source>
        <dbReference type="ARBA" id="ARBA00004123"/>
    </source>
</evidence>
<reference evidence="10" key="1">
    <citation type="submission" date="2017-02" db="UniProtKB">
        <authorList>
            <consortium name="WormBaseParasite"/>
        </authorList>
    </citation>
    <scope>IDENTIFICATION</scope>
</reference>
<proteinExistence type="inferred from homology"/>
<dbReference type="WBParaSite" id="SMUV_0000697101-mRNA-1">
    <property type="protein sequence ID" value="SMUV_0000697101-mRNA-1"/>
    <property type="gene ID" value="SMUV_0000697101"/>
</dbReference>
<keyword evidence="4 6" id="KW-0539">Nucleus</keyword>
<dbReference type="GO" id="GO:0031298">
    <property type="term" value="C:replication fork protection complex"/>
    <property type="evidence" value="ECO:0007669"/>
    <property type="project" value="TreeGrafter"/>
</dbReference>
<evidence type="ECO:0000259" key="8">
    <source>
        <dbReference type="Pfam" id="PF07962"/>
    </source>
</evidence>
<sequence length="317" mass="36336">MTDYRFSKKLTVHQLGEESIVSGTLDQMSNSILFNLTTSENAQTYRVKKFTKQQTRIETVQPVKVPLLRCFSSNSLDQVLLKNSAVNCEMFYETPDCSYLELIMDRLEGNSNNVARDPIEVADDAEILDAVKKNKVSGISRLATPRPKLTDVELCSEKGIQELENMFRGSTYDYKNLTLMMGKIEYWAHLLCPSLNFHDFISRVETVGEKRMIQTRMNELRLKSQRHNDDDSEKVIFGNEHAMLSEEPFSPNNDEQIPPDNGEDSARINPYNHYEHLCSHKERENLSEATLNTPTELETGPEYVDDTEALDFIFATN</sequence>
<accession>A0A0N5AQK3</accession>
<dbReference type="GO" id="GO:0031297">
    <property type="term" value="P:replication fork processing"/>
    <property type="evidence" value="ECO:0007669"/>
    <property type="project" value="UniProtKB-UniRule"/>
</dbReference>